<dbReference type="GO" id="GO:0005829">
    <property type="term" value="C:cytosol"/>
    <property type="evidence" value="ECO:0007669"/>
    <property type="project" value="TreeGrafter"/>
</dbReference>
<feature type="region of interest" description="Disordered" evidence="2">
    <location>
        <begin position="80"/>
        <end position="120"/>
    </location>
</feature>
<feature type="domain" description="J" evidence="3">
    <location>
        <begin position="6"/>
        <end position="73"/>
    </location>
</feature>
<dbReference type="Pfam" id="PF01556">
    <property type="entry name" value="DnaJ_C"/>
    <property type="match status" value="1"/>
</dbReference>
<dbReference type="GO" id="GO:0051082">
    <property type="term" value="F:unfolded protein binding"/>
    <property type="evidence" value="ECO:0007669"/>
    <property type="project" value="InterPro"/>
</dbReference>
<dbReference type="SUPFAM" id="SSF49493">
    <property type="entry name" value="HSP40/DnaJ peptide-binding domain"/>
    <property type="match status" value="2"/>
</dbReference>
<dbReference type="GO" id="GO:0051087">
    <property type="term" value="F:protein-folding chaperone binding"/>
    <property type="evidence" value="ECO:0007669"/>
    <property type="project" value="TreeGrafter"/>
</dbReference>
<dbReference type="FunFam" id="2.60.260.20:FF:000041">
    <property type="entry name" value="HSP40/DnaJ peptide-binding protein"/>
    <property type="match status" value="1"/>
</dbReference>
<dbReference type="InterPro" id="IPR051339">
    <property type="entry name" value="DnaJ_subfamily_B"/>
</dbReference>
<evidence type="ECO:0000256" key="1">
    <source>
        <dbReference type="ARBA" id="ARBA00023186"/>
    </source>
</evidence>
<reference evidence="4" key="1">
    <citation type="submission" date="2017-07" db="EMBL/GenBank/DDBJ databases">
        <title>Taro Niue Genome Assembly and Annotation.</title>
        <authorList>
            <person name="Atibalentja N."/>
            <person name="Keating K."/>
            <person name="Fields C.J."/>
        </authorList>
    </citation>
    <scope>NUCLEOTIDE SEQUENCE</scope>
    <source>
        <strain evidence="4">Niue_2</strain>
        <tissue evidence="4">Leaf</tissue>
    </source>
</reference>
<dbReference type="OrthoDB" id="550424at2759"/>
<proteinExistence type="predicted"/>
<evidence type="ECO:0000313" key="4">
    <source>
        <dbReference type="EMBL" id="MQM13609.1"/>
    </source>
</evidence>
<dbReference type="Gene3D" id="1.10.287.110">
    <property type="entry name" value="DnaJ domain"/>
    <property type="match status" value="1"/>
</dbReference>
<dbReference type="FunFam" id="2.60.260.20:FF:000015">
    <property type="entry name" value="Heat shock protein 40"/>
    <property type="match status" value="1"/>
</dbReference>
<dbReference type="SUPFAM" id="SSF46565">
    <property type="entry name" value="Chaperone J-domain"/>
    <property type="match status" value="1"/>
</dbReference>
<dbReference type="PANTHER" id="PTHR24078">
    <property type="entry name" value="DNAJ HOMOLOG SUBFAMILY C MEMBER"/>
    <property type="match status" value="1"/>
</dbReference>
<accession>A0A843WU09</accession>
<dbReference type="CDD" id="cd06257">
    <property type="entry name" value="DnaJ"/>
    <property type="match status" value="1"/>
</dbReference>
<organism evidence="4 5">
    <name type="scientific">Colocasia esculenta</name>
    <name type="common">Wild taro</name>
    <name type="synonym">Arum esculentum</name>
    <dbReference type="NCBI Taxonomy" id="4460"/>
    <lineage>
        <taxon>Eukaryota</taxon>
        <taxon>Viridiplantae</taxon>
        <taxon>Streptophyta</taxon>
        <taxon>Embryophyta</taxon>
        <taxon>Tracheophyta</taxon>
        <taxon>Spermatophyta</taxon>
        <taxon>Magnoliopsida</taxon>
        <taxon>Liliopsida</taxon>
        <taxon>Araceae</taxon>
        <taxon>Aroideae</taxon>
        <taxon>Colocasieae</taxon>
        <taxon>Colocasia</taxon>
    </lineage>
</organism>
<dbReference type="GO" id="GO:0005783">
    <property type="term" value="C:endoplasmic reticulum"/>
    <property type="evidence" value="ECO:0007669"/>
    <property type="project" value="UniProtKB-ARBA"/>
</dbReference>
<dbReference type="InterPro" id="IPR036869">
    <property type="entry name" value="J_dom_sf"/>
</dbReference>
<dbReference type="PROSITE" id="PS50076">
    <property type="entry name" value="DNAJ_2"/>
    <property type="match status" value="1"/>
</dbReference>
<sequence>MGDPIDFYGVLNIPKDSSPEDIRKAYKVLVRRWHPDKNPPSSKKEAEAKFKAITEAYEALSDKEYRAMFGVYHSVDGEGSARSGDRWASPKPSPCPSPRDTGQRKHKSEGQDAAKRANSAGYHQYFAASGAVPRRKPPPVERKLECTLEELCRGCKKEIRFTREALDKNTGTISREEVVQTVRVKPGWKKGTKVTFENMGDERPGGLPADVVYVIAEKEHPFFKRVGNDLVLKVEVPLVNALTGWTFSFRLLGGEKMSCTFADEIIHPGYEKVIPGQGMPLAKEKGTRGDLRIKFHIVFPKQLSEEQRSGIRDLFRDAS</sequence>
<dbReference type="PRINTS" id="PR00625">
    <property type="entry name" value="JDOMAIN"/>
</dbReference>
<dbReference type="InterPro" id="IPR001623">
    <property type="entry name" value="DnaJ_domain"/>
</dbReference>
<keyword evidence="5" id="KW-1185">Reference proteome</keyword>
<dbReference type="GO" id="GO:0006457">
    <property type="term" value="P:protein folding"/>
    <property type="evidence" value="ECO:0007669"/>
    <property type="project" value="InterPro"/>
</dbReference>
<dbReference type="CDD" id="cd10747">
    <property type="entry name" value="DnaJ_C"/>
    <property type="match status" value="1"/>
</dbReference>
<gene>
    <name evidence="4" type="ORF">Taro_046534</name>
</gene>
<name>A0A843WU09_COLES</name>
<evidence type="ECO:0000259" key="3">
    <source>
        <dbReference type="PROSITE" id="PS50076"/>
    </source>
</evidence>
<dbReference type="PROSITE" id="PS00636">
    <property type="entry name" value="DNAJ_1"/>
    <property type="match status" value="1"/>
</dbReference>
<dbReference type="SMART" id="SM00271">
    <property type="entry name" value="DnaJ"/>
    <property type="match status" value="1"/>
</dbReference>
<dbReference type="PANTHER" id="PTHR24078:SF522">
    <property type="entry name" value="DNAJ CHAPERONE C-TERMINAL DOMAIN-CONTAINING PROTEIN"/>
    <property type="match status" value="1"/>
</dbReference>
<dbReference type="InterPro" id="IPR002939">
    <property type="entry name" value="DnaJ_C"/>
</dbReference>
<dbReference type="Proteomes" id="UP000652761">
    <property type="component" value="Unassembled WGS sequence"/>
</dbReference>
<evidence type="ECO:0000256" key="2">
    <source>
        <dbReference type="SAM" id="MobiDB-lite"/>
    </source>
</evidence>
<dbReference type="InterPro" id="IPR008971">
    <property type="entry name" value="HSP40/DnaJ_pept-bd"/>
</dbReference>
<dbReference type="EMBL" id="NMUH01005753">
    <property type="protein sequence ID" value="MQM13609.1"/>
    <property type="molecule type" value="Genomic_DNA"/>
</dbReference>
<dbReference type="Pfam" id="PF00226">
    <property type="entry name" value="DnaJ"/>
    <property type="match status" value="1"/>
</dbReference>
<keyword evidence="1" id="KW-0143">Chaperone</keyword>
<protein>
    <recommendedName>
        <fullName evidence="3">J domain-containing protein</fullName>
    </recommendedName>
</protein>
<dbReference type="Gene3D" id="2.60.260.20">
    <property type="entry name" value="Urease metallochaperone UreE, N-terminal domain"/>
    <property type="match status" value="2"/>
</dbReference>
<dbReference type="AlphaFoldDB" id="A0A843WU09"/>
<evidence type="ECO:0000313" key="5">
    <source>
        <dbReference type="Proteomes" id="UP000652761"/>
    </source>
</evidence>
<comment type="caution">
    <text evidence="4">The sequence shown here is derived from an EMBL/GenBank/DDBJ whole genome shotgun (WGS) entry which is preliminary data.</text>
</comment>
<dbReference type="InterPro" id="IPR018253">
    <property type="entry name" value="DnaJ_domain_CS"/>
</dbReference>